<keyword evidence="2" id="KW-1185">Reference proteome</keyword>
<dbReference type="EMBL" id="PJNI01000001">
    <property type="protein sequence ID" value="PKR81898.1"/>
    <property type="molecule type" value="Genomic_DNA"/>
</dbReference>
<dbReference type="Proteomes" id="UP000236654">
    <property type="component" value="Unassembled WGS sequence"/>
</dbReference>
<dbReference type="RefSeq" id="WP_101333044.1">
    <property type="nucleotide sequence ID" value="NZ_PJNI01000001.1"/>
</dbReference>
<name>A0A2I0R5P2_9FLAO</name>
<dbReference type="OrthoDB" id="9808260at2"/>
<dbReference type="Gene3D" id="2.40.160.130">
    <property type="entry name" value="Capsule assembly protein Wzi"/>
    <property type="match status" value="1"/>
</dbReference>
<evidence type="ECO:0000313" key="2">
    <source>
        <dbReference type="Proteomes" id="UP000236654"/>
    </source>
</evidence>
<dbReference type="AlphaFoldDB" id="A0A2I0R5P2"/>
<protein>
    <recommendedName>
        <fullName evidence="3">Capsule assembly protein Wzi</fullName>
    </recommendedName>
</protein>
<dbReference type="InterPro" id="IPR038636">
    <property type="entry name" value="Wzi_sf"/>
</dbReference>
<accession>A0A2I0R5P2</accession>
<gene>
    <name evidence="1" type="ORF">CW751_00755</name>
</gene>
<sequence length="501" mass="57852">MRTLFYISIICFFSAINAQENHVRSASVGLLNEDTFFDDTLSLSNPILPNLKSSPLFGLPIHTSTSKNKNTFGIDFFPVVHVAGALLSEQNKQYSFVSGGGFGFSGHWNDQLYARILLTGNYLESGIAQPSYHEVYKTFFLNNHNAGSQIGLQPKIRLSYTPYTFLNIQAGIDQNFIGHGKRSLLLSDYGAPYPFAQLRTQFWRIEVSNLFQFFKENPYEGLKRKFASTHFFNFKITKRFQVGIFESVVFAPKDTLMNRGYDVTYLNPFLFYRPSEYALGSQDRLLLGLNLSYEFTKFMIYGQFAIDDFVFRELITRSRWWANKYSGQLGVKGENSLQNTKMKWLIELNFARPFTYSHLNLSTNYGNQGRSLAHPLGANFVELYTEMAFEFTPKLHLKPQFFFVQQGGQDANDSLSFGADIYQPYTDRPYEYGYRIGGNGKLNRFHFSTELNYQVFEKMRIELFIRPGVEFQNGNTANFKHQFFVYGGIRSNLWNDYSFGF</sequence>
<reference evidence="1 2" key="1">
    <citation type="submission" date="2017-12" db="EMBL/GenBank/DDBJ databases">
        <title>The draft genome sequence of Brumimicrobium saltpan LHR20.</title>
        <authorList>
            <person name="Do Z.-J."/>
            <person name="Luo H.-R."/>
        </authorList>
    </citation>
    <scope>NUCLEOTIDE SEQUENCE [LARGE SCALE GENOMIC DNA]</scope>
    <source>
        <strain evidence="1 2">LHR20</strain>
    </source>
</reference>
<comment type="caution">
    <text evidence="1">The sequence shown here is derived from an EMBL/GenBank/DDBJ whole genome shotgun (WGS) entry which is preliminary data.</text>
</comment>
<organism evidence="1 2">
    <name type="scientific">Brumimicrobium salinarum</name>
    <dbReference type="NCBI Taxonomy" id="2058658"/>
    <lineage>
        <taxon>Bacteria</taxon>
        <taxon>Pseudomonadati</taxon>
        <taxon>Bacteroidota</taxon>
        <taxon>Flavobacteriia</taxon>
        <taxon>Flavobacteriales</taxon>
        <taxon>Crocinitomicaceae</taxon>
        <taxon>Brumimicrobium</taxon>
    </lineage>
</organism>
<proteinExistence type="predicted"/>
<evidence type="ECO:0008006" key="3">
    <source>
        <dbReference type="Google" id="ProtNLM"/>
    </source>
</evidence>
<evidence type="ECO:0000313" key="1">
    <source>
        <dbReference type="EMBL" id="PKR81898.1"/>
    </source>
</evidence>